<gene>
    <name evidence="2" type="ORF">BDU57DRAFT_513344</name>
</gene>
<protein>
    <submittedName>
        <fullName evidence="2">Uncharacterized protein</fullName>
    </submittedName>
</protein>
<accession>A0A6A5QP96</accession>
<feature type="region of interest" description="Disordered" evidence="1">
    <location>
        <begin position="236"/>
        <end position="261"/>
    </location>
</feature>
<reference evidence="2" key="1">
    <citation type="journal article" date="2020" name="Stud. Mycol.">
        <title>101 Dothideomycetes genomes: a test case for predicting lifestyles and emergence of pathogens.</title>
        <authorList>
            <person name="Haridas S."/>
            <person name="Albert R."/>
            <person name="Binder M."/>
            <person name="Bloem J."/>
            <person name="Labutti K."/>
            <person name="Salamov A."/>
            <person name="Andreopoulos B."/>
            <person name="Baker S."/>
            <person name="Barry K."/>
            <person name="Bills G."/>
            <person name="Bluhm B."/>
            <person name="Cannon C."/>
            <person name="Castanera R."/>
            <person name="Culley D."/>
            <person name="Daum C."/>
            <person name="Ezra D."/>
            <person name="Gonzalez J."/>
            <person name="Henrissat B."/>
            <person name="Kuo A."/>
            <person name="Liang C."/>
            <person name="Lipzen A."/>
            <person name="Lutzoni F."/>
            <person name="Magnuson J."/>
            <person name="Mondo S."/>
            <person name="Nolan M."/>
            <person name="Ohm R."/>
            <person name="Pangilinan J."/>
            <person name="Park H.-J."/>
            <person name="Ramirez L."/>
            <person name="Alfaro M."/>
            <person name="Sun H."/>
            <person name="Tritt A."/>
            <person name="Yoshinaga Y."/>
            <person name="Zwiers L.-H."/>
            <person name="Turgeon B."/>
            <person name="Goodwin S."/>
            <person name="Spatafora J."/>
            <person name="Crous P."/>
            <person name="Grigoriev I."/>
        </authorList>
    </citation>
    <scope>NUCLEOTIDE SEQUENCE</scope>
    <source>
        <strain evidence="2">HMLAC05119</strain>
    </source>
</reference>
<feature type="compositionally biased region" description="Basic and acidic residues" evidence="1">
    <location>
        <begin position="239"/>
        <end position="261"/>
    </location>
</feature>
<keyword evidence="3" id="KW-1185">Reference proteome</keyword>
<dbReference type="OrthoDB" id="3691081at2759"/>
<name>A0A6A5QP96_AMPQU</name>
<dbReference type="AlphaFoldDB" id="A0A6A5QP96"/>
<organism evidence="2 3">
    <name type="scientific">Ampelomyces quisqualis</name>
    <name type="common">Powdery mildew agent</name>
    <dbReference type="NCBI Taxonomy" id="50730"/>
    <lineage>
        <taxon>Eukaryota</taxon>
        <taxon>Fungi</taxon>
        <taxon>Dikarya</taxon>
        <taxon>Ascomycota</taxon>
        <taxon>Pezizomycotina</taxon>
        <taxon>Dothideomycetes</taxon>
        <taxon>Pleosporomycetidae</taxon>
        <taxon>Pleosporales</taxon>
        <taxon>Pleosporineae</taxon>
        <taxon>Phaeosphaeriaceae</taxon>
        <taxon>Ampelomyces</taxon>
    </lineage>
</organism>
<proteinExistence type="predicted"/>
<dbReference type="Proteomes" id="UP000800096">
    <property type="component" value="Unassembled WGS sequence"/>
</dbReference>
<sequence>MLHPWTATVICYQCYTKKADDFSWVKCYSGHEVPHLCGERPVDINGKPITTTLTQTTASTTYVTTSIALPGTKTITHTTTTAATTPLPIQARSWHRKVSFKLPWNDVRACADAEWEKRGKPNTEIRLQDVHVANPGDCLGVPSLDLPDPIKHIDTATAIMIGTQTVGGHTAMTTITETHYTYETTLVLTFTDTGAPESEEPTTTFFPMVKTVTDLVPTVATVTTLVTDELTTTVWAQDGRTDGENERESVGDREVPPHRDL</sequence>
<evidence type="ECO:0000313" key="3">
    <source>
        <dbReference type="Proteomes" id="UP000800096"/>
    </source>
</evidence>
<evidence type="ECO:0000313" key="2">
    <source>
        <dbReference type="EMBL" id="KAF1917213.1"/>
    </source>
</evidence>
<evidence type="ECO:0000256" key="1">
    <source>
        <dbReference type="SAM" id="MobiDB-lite"/>
    </source>
</evidence>
<dbReference type="EMBL" id="ML979134">
    <property type="protein sequence ID" value="KAF1917213.1"/>
    <property type="molecule type" value="Genomic_DNA"/>
</dbReference>